<evidence type="ECO:0000256" key="2">
    <source>
        <dbReference type="SAM" id="SignalP"/>
    </source>
</evidence>
<feature type="signal peptide" evidence="2">
    <location>
        <begin position="1"/>
        <end position="17"/>
    </location>
</feature>
<keyword evidence="4" id="KW-1185">Reference proteome</keyword>
<dbReference type="Proteomes" id="UP000247498">
    <property type="component" value="Unassembled WGS sequence"/>
</dbReference>
<dbReference type="InParanoid" id="A0A2V0PKW3"/>
<dbReference type="EMBL" id="BDRX01000105">
    <property type="protein sequence ID" value="GBF97685.1"/>
    <property type="molecule type" value="Genomic_DNA"/>
</dbReference>
<proteinExistence type="predicted"/>
<gene>
    <name evidence="3" type="ORF">Rsub_09743</name>
</gene>
<feature type="compositionally biased region" description="Acidic residues" evidence="1">
    <location>
        <begin position="306"/>
        <end position="318"/>
    </location>
</feature>
<dbReference type="PANTHER" id="PTHR17985:SF8">
    <property type="entry name" value="TRANSPORT AND GOLGI ORGANIZATION PROTEIN 2 HOMOLOG"/>
    <property type="match status" value="1"/>
</dbReference>
<dbReference type="OrthoDB" id="191601at2759"/>
<dbReference type="InterPro" id="IPR008551">
    <property type="entry name" value="TANGO2"/>
</dbReference>
<feature type="compositionally biased region" description="Low complexity" evidence="1">
    <location>
        <begin position="269"/>
        <end position="284"/>
    </location>
</feature>
<feature type="chain" id="PRO_5016141264" evidence="2">
    <location>
        <begin position="18"/>
        <end position="452"/>
    </location>
</feature>
<name>A0A2V0PKW3_9CHLO</name>
<dbReference type="Pfam" id="PF05742">
    <property type="entry name" value="TANGO2"/>
    <property type="match status" value="1"/>
</dbReference>
<evidence type="ECO:0000313" key="3">
    <source>
        <dbReference type="EMBL" id="GBF97685.1"/>
    </source>
</evidence>
<feature type="region of interest" description="Disordered" evidence="1">
    <location>
        <begin position="70"/>
        <end position="90"/>
    </location>
</feature>
<reference evidence="3 4" key="1">
    <citation type="journal article" date="2018" name="Sci. Rep.">
        <title>Raphidocelis subcapitata (=Pseudokirchneriella subcapitata) provides an insight into genome evolution and environmental adaptations in the Sphaeropleales.</title>
        <authorList>
            <person name="Suzuki S."/>
            <person name="Yamaguchi H."/>
            <person name="Nakajima N."/>
            <person name="Kawachi M."/>
        </authorList>
    </citation>
    <scope>NUCLEOTIDE SEQUENCE [LARGE SCALE GENOMIC DNA]</scope>
    <source>
        <strain evidence="3 4">NIES-35</strain>
    </source>
</reference>
<keyword evidence="2" id="KW-0732">Signal</keyword>
<evidence type="ECO:0000256" key="1">
    <source>
        <dbReference type="SAM" id="MobiDB-lite"/>
    </source>
</evidence>
<dbReference type="AlphaFoldDB" id="A0A2V0PKW3"/>
<sequence length="452" mass="47384">MCTSLFLLDAHPSLLLLLLFNRDEFYNRPTDPAHFWVDNPDILAGRDAMRGGTWLGVTRSGRWAFLTNYREPMKPPPGDDNGGSFPQTTNAPSRGALTTDFLASDVEPLAYLQSLRTSDYMGVSLAVGDLRTRCAAYYCNRDGKPPRLLPAGAYGVSNGFINEWPKVQTGVARLQAMLADAGLECGGGLPWARLFGPELMGDPATVADPAAVPITGVGEELDRLLSARFVMPFELQSGERYGTRSQTIVAVWSDGRVEYRERFFKQSAPGDAAAGAGEDGAAASGWGGNGAAADCGANEQQQQQQQEEEEEESEEGDDVGPLRLQQRRADLRALLAQDSCDRKPGAGGILACAAGGRGCGNGSAIASAGGRAVPTAGQAPGSGHPNGAGANGNGSSNGHCFGNCGAACPRPAAVDSRPSPGPQDPSDEWHMLEHTFVAPVAAMQLTPAAAHA</sequence>
<comment type="caution">
    <text evidence="3">The sequence shown here is derived from an EMBL/GenBank/DDBJ whole genome shotgun (WGS) entry which is preliminary data.</text>
</comment>
<dbReference type="PANTHER" id="PTHR17985">
    <property type="entry name" value="SER/THR-RICH PROTEIN T10 IN DGCR REGION"/>
    <property type="match status" value="1"/>
</dbReference>
<accession>A0A2V0PKW3</accession>
<dbReference type="FunCoup" id="A0A2V0PKW3">
    <property type="interactions" value="649"/>
</dbReference>
<protein>
    <submittedName>
        <fullName evidence="3">Uncharacterized protein</fullName>
    </submittedName>
</protein>
<organism evidence="3 4">
    <name type="scientific">Raphidocelis subcapitata</name>
    <dbReference type="NCBI Taxonomy" id="307507"/>
    <lineage>
        <taxon>Eukaryota</taxon>
        <taxon>Viridiplantae</taxon>
        <taxon>Chlorophyta</taxon>
        <taxon>core chlorophytes</taxon>
        <taxon>Chlorophyceae</taxon>
        <taxon>CS clade</taxon>
        <taxon>Sphaeropleales</taxon>
        <taxon>Selenastraceae</taxon>
        <taxon>Raphidocelis</taxon>
    </lineage>
</organism>
<feature type="compositionally biased region" description="Low complexity" evidence="1">
    <location>
        <begin position="291"/>
        <end position="305"/>
    </location>
</feature>
<feature type="region of interest" description="Disordered" evidence="1">
    <location>
        <begin position="269"/>
        <end position="322"/>
    </location>
</feature>
<evidence type="ECO:0000313" key="4">
    <source>
        <dbReference type="Proteomes" id="UP000247498"/>
    </source>
</evidence>